<dbReference type="EMBL" id="OZ035837">
    <property type="protein sequence ID" value="CAL1582396.1"/>
    <property type="molecule type" value="Genomic_DNA"/>
</dbReference>
<dbReference type="Proteomes" id="UP001497482">
    <property type="component" value="Chromosome 15"/>
</dbReference>
<sequence>MLGRWPALFTKQQVLAEFTRVASKNLENDFFRALDRFVPRLLELFKAKKGKTHDDVATRTAVLKCLPVYFGDDWAEFYKVSNSPDPAETQMPVGILAVVPEGETLDPLDPHLDVYFIQLEDDGSANLITLSPSPAPASWHQHLSCLRPLHPAKVKAVGVTNSQTKISMTHLFLLHKVFDSLSCKQ</sequence>
<name>A0AAV2K021_KNICA</name>
<reference evidence="1 2" key="1">
    <citation type="submission" date="2024-04" db="EMBL/GenBank/DDBJ databases">
        <authorList>
            <person name="Waldvogel A.-M."/>
            <person name="Schoenle A."/>
        </authorList>
    </citation>
    <scope>NUCLEOTIDE SEQUENCE [LARGE SCALE GENOMIC DNA]</scope>
</reference>
<evidence type="ECO:0000313" key="1">
    <source>
        <dbReference type="EMBL" id="CAL1582396.1"/>
    </source>
</evidence>
<protein>
    <submittedName>
        <fullName evidence="1">Uncharacterized protein</fullName>
    </submittedName>
</protein>
<proteinExistence type="predicted"/>
<organism evidence="1 2">
    <name type="scientific">Knipowitschia caucasica</name>
    <name type="common">Caucasian dwarf goby</name>
    <name type="synonym">Pomatoschistus caucasicus</name>
    <dbReference type="NCBI Taxonomy" id="637954"/>
    <lineage>
        <taxon>Eukaryota</taxon>
        <taxon>Metazoa</taxon>
        <taxon>Chordata</taxon>
        <taxon>Craniata</taxon>
        <taxon>Vertebrata</taxon>
        <taxon>Euteleostomi</taxon>
        <taxon>Actinopterygii</taxon>
        <taxon>Neopterygii</taxon>
        <taxon>Teleostei</taxon>
        <taxon>Neoteleostei</taxon>
        <taxon>Acanthomorphata</taxon>
        <taxon>Gobiaria</taxon>
        <taxon>Gobiiformes</taxon>
        <taxon>Gobioidei</taxon>
        <taxon>Gobiidae</taxon>
        <taxon>Gobiinae</taxon>
        <taxon>Knipowitschia</taxon>
    </lineage>
</organism>
<keyword evidence="2" id="KW-1185">Reference proteome</keyword>
<evidence type="ECO:0000313" key="2">
    <source>
        <dbReference type="Proteomes" id="UP001497482"/>
    </source>
</evidence>
<accession>A0AAV2K021</accession>
<dbReference type="AlphaFoldDB" id="A0AAV2K021"/>
<gene>
    <name evidence="1" type="ORF">KC01_LOCUS13015</name>
</gene>